<protein>
    <submittedName>
        <fullName evidence="3">Amidohydrolase family protein</fullName>
    </submittedName>
</protein>
<dbReference type="EMBL" id="JACRTD010000008">
    <property type="protein sequence ID" value="MBC8586101.1"/>
    <property type="molecule type" value="Genomic_DNA"/>
</dbReference>
<evidence type="ECO:0000313" key="3">
    <source>
        <dbReference type="EMBL" id="MBC8586101.1"/>
    </source>
</evidence>
<sequence>MIIDCHNHIGEPWGTRDRQTPQELLHRMDRAGIDMAVVFPFRYENYDNRYTYEAVKAHPDRFIGFAMAAPWVRPGIKETLRREIEEYGFKGIKIHANAHSFKMTAVITLADIFDVAREYDLPVIAYSGDELVAVPHTFIPIAQAYPDVKIIMAHSGFMQNTPEAISVAKQCPNIYLAHESGISGGLGQSVRELGAERVLMGTDSPYWDFEVQLKKIEVAVPDEQDRQKIKGGNIAKILKLNL</sequence>
<dbReference type="Pfam" id="PF04909">
    <property type="entry name" value="Amidohydro_2"/>
    <property type="match status" value="1"/>
</dbReference>
<dbReference type="AlphaFoldDB" id="A0A926EQX9"/>
<accession>A0A926EQX9</accession>
<dbReference type="CDD" id="cd01292">
    <property type="entry name" value="metallo-dependent_hydrolases"/>
    <property type="match status" value="1"/>
</dbReference>
<name>A0A926EQX9_9FIRM</name>
<organism evidence="3 4">
    <name type="scientific">Youxingia wuxianensis</name>
    <dbReference type="NCBI Taxonomy" id="2763678"/>
    <lineage>
        <taxon>Bacteria</taxon>
        <taxon>Bacillati</taxon>
        <taxon>Bacillota</taxon>
        <taxon>Clostridia</taxon>
        <taxon>Eubacteriales</taxon>
        <taxon>Oscillospiraceae</taxon>
        <taxon>Youxingia</taxon>
    </lineage>
</organism>
<dbReference type="GO" id="GO:0016831">
    <property type="term" value="F:carboxy-lyase activity"/>
    <property type="evidence" value="ECO:0007669"/>
    <property type="project" value="InterPro"/>
</dbReference>
<evidence type="ECO:0000313" key="4">
    <source>
        <dbReference type="Proteomes" id="UP000623678"/>
    </source>
</evidence>
<dbReference type="GO" id="GO:0016787">
    <property type="term" value="F:hydrolase activity"/>
    <property type="evidence" value="ECO:0007669"/>
    <property type="project" value="InterPro"/>
</dbReference>
<dbReference type="Proteomes" id="UP000623678">
    <property type="component" value="Unassembled WGS sequence"/>
</dbReference>
<evidence type="ECO:0000256" key="1">
    <source>
        <dbReference type="ARBA" id="ARBA00023239"/>
    </source>
</evidence>
<comment type="caution">
    <text evidence="3">The sequence shown here is derived from an EMBL/GenBank/DDBJ whole genome shotgun (WGS) entry which is preliminary data.</text>
</comment>
<dbReference type="InterPro" id="IPR032465">
    <property type="entry name" value="ACMSD"/>
</dbReference>
<dbReference type="RefSeq" id="WP_006876124.1">
    <property type="nucleotide sequence ID" value="NZ_JACRTD010000008.1"/>
</dbReference>
<dbReference type="InterPro" id="IPR006680">
    <property type="entry name" value="Amidohydro-rel"/>
</dbReference>
<keyword evidence="1" id="KW-0456">Lyase</keyword>
<dbReference type="SUPFAM" id="SSF51556">
    <property type="entry name" value="Metallo-dependent hydrolases"/>
    <property type="match status" value="1"/>
</dbReference>
<dbReference type="Gene3D" id="3.20.20.140">
    <property type="entry name" value="Metal-dependent hydrolases"/>
    <property type="match status" value="1"/>
</dbReference>
<evidence type="ECO:0000259" key="2">
    <source>
        <dbReference type="Pfam" id="PF04909"/>
    </source>
</evidence>
<dbReference type="InterPro" id="IPR032466">
    <property type="entry name" value="Metal_Hydrolase"/>
</dbReference>
<feature type="domain" description="Amidohydrolase-related" evidence="2">
    <location>
        <begin position="3"/>
        <end position="240"/>
    </location>
</feature>
<dbReference type="PANTHER" id="PTHR21240">
    <property type="entry name" value="2-AMINO-3-CARBOXYLMUCONATE-6-SEMIALDEHYDE DECARBOXYLASE"/>
    <property type="match status" value="1"/>
</dbReference>
<proteinExistence type="predicted"/>
<gene>
    <name evidence="3" type="ORF">H8705_10955</name>
</gene>
<reference evidence="3" key="1">
    <citation type="submission" date="2020-08" db="EMBL/GenBank/DDBJ databases">
        <title>Genome public.</title>
        <authorList>
            <person name="Liu C."/>
            <person name="Sun Q."/>
        </authorList>
    </citation>
    <scope>NUCLEOTIDE SEQUENCE</scope>
    <source>
        <strain evidence="3">NSJ-64</strain>
    </source>
</reference>
<keyword evidence="4" id="KW-1185">Reference proteome</keyword>